<dbReference type="Gene3D" id="2.60.60.20">
    <property type="entry name" value="PLAT/LH2 domain"/>
    <property type="match status" value="1"/>
</dbReference>
<feature type="non-terminal residue" evidence="3">
    <location>
        <position position="1"/>
    </location>
</feature>
<dbReference type="PANTHER" id="PTHR11771">
    <property type="entry name" value="LIPOXYGENASE"/>
    <property type="match status" value="1"/>
</dbReference>
<sequence length="269" mass="29994">STDNLEQLLGKLVYKSNHPHIIFFHAQTICHTNMLKPQVHHHHTRCTQSLLTRQHKVVVAAGDGTIRGVDSRSAASAPTVRFLSLKNLRLPITRNLGFHATRPFGQILAIATDKSNTTTTTTTKVKVIITVQVTMGGLLSSIGITKGLDDLTDLLGKSILLELVASDVDHQTGLAKDTLKHYAHRAVHLKDVKYEADFEVPNDFGEIGAILIENEHHKEMYIESIKLEGFPNGTITINPNSWVHSKFDNPEKRIFFTNKVDISKMQKNI</sequence>
<gene>
    <name evidence="3" type="ORF">M8C21_004734</name>
</gene>
<dbReference type="GO" id="GO:0016702">
    <property type="term" value="F:oxidoreductase activity, acting on single donors with incorporation of molecular oxygen, incorporation of two atoms of oxygen"/>
    <property type="evidence" value="ECO:0007669"/>
    <property type="project" value="InterPro"/>
</dbReference>
<comment type="caution">
    <text evidence="1">Lacks conserved residue(s) required for the propagation of feature annotation.</text>
</comment>
<dbReference type="CDD" id="cd01751">
    <property type="entry name" value="PLAT_LH2"/>
    <property type="match status" value="1"/>
</dbReference>
<feature type="domain" description="PLAT" evidence="2">
    <location>
        <begin position="138"/>
        <end position="257"/>
    </location>
</feature>
<dbReference type="Pfam" id="PF01477">
    <property type="entry name" value="PLAT"/>
    <property type="match status" value="1"/>
</dbReference>
<dbReference type="SMART" id="SM00308">
    <property type="entry name" value="LH2"/>
    <property type="match status" value="1"/>
</dbReference>
<dbReference type="GO" id="GO:0034440">
    <property type="term" value="P:lipid oxidation"/>
    <property type="evidence" value="ECO:0007669"/>
    <property type="project" value="InterPro"/>
</dbReference>
<keyword evidence="4" id="KW-1185">Reference proteome</keyword>
<dbReference type="InterPro" id="IPR036392">
    <property type="entry name" value="PLAT/LH2_dom_sf"/>
</dbReference>
<comment type="caution">
    <text evidence="3">The sequence shown here is derived from an EMBL/GenBank/DDBJ whole genome shotgun (WGS) entry which is preliminary data.</text>
</comment>
<accession>A0AAD5C6C1</accession>
<evidence type="ECO:0000256" key="1">
    <source>
        <dbReference type="PROSITE-ProRule" id="PRU00152"/>
    </source>
</evidence>
<dbReference type="Proteomes" id="UP001206925">
    <property type="component" value="Unassembled WGS sequence"/>
</dbReference>
<reference evidence="3" key="1">
    <citation type="submission" date="2022-06" db="EMBL/GenBank/DDBJ databases">
        <title>Uncovering the hologenomic basis of an extraordinary plant invasion.</title>
        <authorList>
            <person name="Bieker V.C."/>
            <person name="Martin M.D."/>
            <person name="Gilbert T."/>
            <person name="Hodgins K."/>
            <person name="Battlay P."/>
            <person name="Petersen B."/>
            <person name="Wilson J."/>
        </authorList>
    </citation>
    <scope>NUCLEOTIDE SEQUENCE</scope>
    <source>
        <strain evidence="3">AA19_3_7</strain>
        <tissue evidence="3">Leaf</tissue>
    </source>
</reference>
<protein>
    <recommendedName>
        <fullName evidence="2">PLAT domain-containing protein</fullName>
    </recommendedName>
</protein>
<dbReference type="AlphaFoldDB" id="A0AAD5C6C1"/>
<dbReference type="SUPFAM" id="SSF49723">
    <property type="entry name" value="Lipase/lipooxygenase domain (PLAT/LH2 domain)"/>
    <property type="match status" value="1"/>
</dbReference>
<evidence type="ECO:0000313" key="4">
    <source>
        <dbReference type="Proteomes" id="UP001206925"/>
    </source>
</evidence>
<dbReference type="InterPro" id="IPR000907">
    <property type="entry name" value="LipOase"/>
</dbReference>
<evidence type="ECO:0000259" key="2">
    <source>
        <dbReference type="PROSITE" id="PS50095"/>
    </source>
</evidence>
<dbReference type="InterPro" id="IPR001024">
    <property type="entry name" value="PLAT/LH2_dom"/>
</dbReference>
<dbReference type="EMBL" id="JAMZMK010009474">
    <property type="protein sequence ID" value="KAI7735545.1"/>
    <property type="molecule type" value="Genomic_DNA"/>
</dbReference>
<organism evidence="3 4">
    <name type="scientific">Ambrosia artemisiifolia</name>
    <name type="common">Common ragweed</name>
    <dbReference type="NCBI Taxonomy" id="4212"/>
    <lineage>
        <taxon>Eukaryota</taxon>
        <taxon>Viridiplantae</taxon>
        <taxon>Streptophyta</taxon>
        <taxon>Embryophyta</taxon>
        <taxon>Tracheophyta</taxon>
        <taxon>Spermatophyta</taxon>
        <taxon>Magnoliopsida</taxon>
        <taxon>eudicotyledons</taxon>
        <taxon>Gunneridae</taxon>
        <taxon>Pentapetalae</taxon>
        <taxon>asterids</taxon>
        <taxon>campanulids</taxon>
        <taxon>Asterales</taxon>
        <taxon>Asteraceae</taxon>
        <taxon>Asteroideae</taxon>
        <taxon>Heliantheae alliance</taxon>
        <taxon>Heliantheae</taxon>
        <taxon>Ambrosia</taxon>
    </lineage>
</organism>
<evidence type="ECO:0000313" key="3">
    <source>
        <dbReference type="EMBL" id="KAI7735545.1"/>
    </source>
</evidence>
<dbReference type="GO" id="GO:0046872">
    <property type="term" value="F:metal ion binding"/>
    <property type="evidence" value="ECO:0007669"/>
    <property type="project" value="InterPro"/>
</dbReference>
<name>A0AAD5C6C1_AMBAR</name>
<dbReference type="InterPro" id="IPR042057">
    <property type="entry name" value="Lipoxy_PLAT/LH2"/>
</dbReference>
<dbReference type="PROSITE" id="PS50095">
    <property type="entry name" value="PLAT"/>
    <property type="match status" value="1"/>
</dbReference>
<proteinExistence type="predicted"/>